<feature type="transmembrane region" description="Helical" evidence="1">
    <location>
        <begin position="206"/>
        <end position="227"/>
    </location>
</feature>
<feature type="transmembrane region" description="Helical" evidence="1">
    <location>
        <begin position="276"/>
        <end position="295"/>
    </location>
</feature>
<dbReference type="GO" id="GO:0016746">
    <property type="term" value="F:acyltransferase activity"/>
    <property type="evidence" value="ECO:0007669"/>
    <property type="project" value="UniProtKB-KW"/>
</dbReference>
<keyword evidence="3" id="KW-1185">Reference proteome</keyword>
<keyword evidence="2" id="KW-0012">Acyltransferase</keyword>
<keyword evidence="1" id="KW-0472">Membrane</keyword>
<dbReference type="HOGENOM" id="CLU_043645_2_0_3"/>
<accession>U5QGS0</accession>
<feature type="transmembrane region" description="Helical" evidence="1">
    <location>
        <begin position="368"/>
        <end position="386"/>
    </location>
</feature>
<dbReference type="Pfam" id="PF13795">
    <property type="entry name" value="HupE_UreJ_2"/>
    <property type="match status" value="1"/>
</dbReference>
<gene>
    <name evidence="2" type="primary">lnt</name>
    <name evidence="2" type="ORF">GKIL_0584</name>
</gene>
<dbReference type="Proteomes" id="UP000017396">
    <property type="component" value="Chromosome"/>
</dbReference>
<name>U5QGS0_GLOK1</name>
<evidence type="ECO:0000256" key="1">
    <source>
        <dbReference type="SAM" id="Phobius"/>
    </source>
</evidence>
<dbReference type="AlphaFoldDB" id="U5QGS0"/>
<keyword evidence="2" id="KW-0808">Transferase</keyword>
<keyword evidence="1" id="KW-0812">Transmembrane</keyword>
<protein>
    <submittedName>
        <fullName evidence="2">Apolipoprotein N-acyltransferase</fullName>
    </submittedName>
</protein>
<dbReference type="EMBL" id="CP003587">
    <property type="protein sequence ID" value="AGY56830.1"/>
    <property type="molecule type" value="Genomic_DNA"/>
</dbReference>
<feature type="transmembrane region" description="Helical" evidence="1">
    <location>
        <begin position="329"/>
        <end position="356"/>
    </location>
</feature>
<dbReference type="STRING" id="1183438.GKIL_0584"/>
<proteinExistence type="predicted"/>
<dbReference type="InterPro" id="IPR032809">
    <property type="entry name" value="Put_HupE_UreJ"/>
</dbReference>
<dbReference type="PATRIC" id="fig|1183438.3.peg.584"/>
<evidence type="ECO:0000313" key="2">
    <source>
        <dbReference type="EMBL" id="AGY56830.1"/>
    </source>
</evidence>
<keyword evidence="2" id="KW-0449">Lipoprotein</keyword>
<dbReference type="KEGG" id="glj:GKIL_0584"/>
<keyword evidence="1" id="KW-1133">Transmembrane helix</keyword>
<feature type="transmembrane region" description="Helical" evidence="1">
    <location>
        <begin position="21"/>
        <end position="43"/>
    </location>
</feature>
<dbReference type="PROSITE" id="PS00018">
    <property type="entry name" value="EF_HAND_1"/>
    <property type="match status" value="1"/>
</dbReference>
<dbReference type="OrthoDB" id="271709at2"/>
<sequence>MRALRHSIDNWAAEEVASVKRFVLLFLWAIALVGIVPALPATAHKPSDSYLSMNIERAHIGGQWDIALRDLDYGIGLDDNDDGAITWGELRARRRAIEAYALSRLQVRADGKACPLQPVNLLVDNHTDGTYAVLRFAGNCPRPVTAVELKYQLFFDLDPQHRGLLNLRTGGQTQTAIFSPAQASQRLTLTSHPIAQFLDFVREGVWHIWLGYDHILFLLTLLLPAVLTRKGGHWQGASSLRQIFANVLKVVTAFTLAHSLTLSLATLGVVQLPSRLVESAIAISVVFAALNNLYPLVQRRRWLIAFCFGLIHGFGFAGVLADLGLPRAALLLALVGFNLGVEAGQMAIVAAFLPVAFVLRDSWLYRRLTFAGGSALIAAIACIWFAERLFDFKVLAF</sequence>
<feature type="transmembrane region" description="Helical" evidence="1">
    <location>
        <begin position="302"/>
        <end position="323"/>
    </location>
</feature>
<dbReference type="InterPro" id="IPR018247">
    <property type="entry name" value="EF_Hand_1_Ca_BS"/>
</dbReference>
<reference evidence="2 3" key="1">
    <citation type="journal article" date="2013" name="PLoS ONE">
        <title>Cultivation and Complete Genome Sequencing of Gloeobacter kilaueensis sp. nov., from a Lava Cave in Kilauea Caldera, Hawai'i.</title>
        <authorList>
            <person name="Saw J.H."/>
            <person name="Schatz M."/>
            <person name="Brown M.V."/>
            <person name="Kunkel D.D."/>
            <person name="Foster J.S."/>
            <person name="Shick H."/>
            <person name="Christensen S."/>
            <person name="Hou S."/>
            <person name="Wan X."/>
            <person name="Donachie S.P."/>
        </authorList>
    </citation>
    <scope>NUCLEOTIDE SEQUENCE [LARGE SCALE GENOMIC DNA]</scope>
    <source>
        <strain evidence="3">JS</strain>
    </source>
</reference>
<evidence type="ECO:0000313" key="3">
    <source>
        <dbReference type="Proteomes" id="UP000017396"/>
    </source>
</evidence>
<organism evidence="2 3">
    <name type="scientific">Gloeobacter kilaueensis (strain ATCC BAA-2537 / CCAP 1431/1 / ULC 316 / JS1)</name>
    <dbReference type="NCBI Taxonomy" id="1183438"/>
    <lineage>
        <taxon>Bacteria</taxon>
        <taxon>Bacillati</taxon>
        <taxon>Cyanobacteriota</taxon>
        <taxon>Cyanophyceae</taxon>
        <taxon>Gloeobacterales</taxon>
        <taxon>Gloeobacteraceae</taxon>
        <taxon>Gloeobacter</taxon>
    </lineage>
</organism>
<feature type="transmembrane region" description="Helical" evidence="1">
    <location>
        <begin position="247"/>
        <end position="270"/>
    </location>
</feature>
<dbReference type="eggNOG" id="COG2370">
    <property type="taxonomic scope" value="Bacteria"/>
</dbReference>